<accession>A0A7J6P4P4</accession>
<comment type="caution">
    <text evidence="2">The sequence shown here is derived from an EMBL/GenBank/DDBJ whole genome shotgun (WGS) entry which is preliminary data.</text>
</comment>
<dbReference type="EMBL" id="JABANP010000086">
    <property type="protein sequence ID" value="KAF4691068.1"/>
    <property type="molecule type" value="Genomic_DNA"/>
</dbReference>
<reference evidence="2 3" key="1">
    <citation type="submission" date="2020-04" db="EMBL/GenBank/DDBJ databases">
        <title>Perkinsus olseni comparative genomics.</title>
        <authorList>
            <person name="Bogema D.R."/>
        </authorList>
    </citation>
    <scope>NUCLEOTIDE SEQUENCE [LARGE SCALE GENOMIC DNA]</scope>
    <source>
        <strain evidence="2">00978-12</strain>
    </source>
</reference>
<sequence length="333" mass="36376">MRSPLVAAVGLALTVPVVEAAMAAVLSAAAQHSAGGSATAHTKGRKGNGSKRVRSVLRSLVCMGRKCEKDDVNAKTKEPYRVWDRCSLSYTFPVGPSTTEEQSNLGGIIVHAKQLVRRGKPTPRRTALDYIYVWGNGQYNNTNRMNVMLDVGDIVPGRISSDPEATCKSQTDLWGEEGLTRALQSKTDLTSTIGEDGLVSVAAHVSGILGEIWEKRLTEVDVEVVPAFIWSLAHDKLHQNGSYYYLCPPITISTKTRTAAIRLGATDPNGKLKLHDIDIVGDAGEHSEAVCEAQLVEYGRTIQDFLDRLMDNTEKSILFEELNEDVRIARSRV</sequence>
<name>A0A7J6P4P4_PEROL</name>
<evidence type="ECO:0000313" key="3">
    <source>
        <dbReference type="Proteomes" id="UP000541610"/>
    </source>
</evidence>
<organism evidence="2 3">
    <name type="scientific">Perkinsus olseni</name>
    <name type="common">Perkinsus atlanticus</name>
    <dbReference type="NCBI Taxonomy" id="32597"/>
    <lineage>
        <taxon>Eukaryota</taxon>
        <taxon>Sar</taxon>
        <taxon>Alveolata</taxon>
        <taxon>Perkinsozoa</taxon>
        <taxon>Perkinsea</taxon>
        <taxon>Perkinsida</taxon>
        <taxon>Perkinsidae</taxon>
        <taxon>Perkinsus</taxon>
    </lineage>
</organism>
<evidence type="ECO:0000256" key="1">
    <source>
        <dbReference type="SAM" id="SignalP"/>
    </source>
</evidence>
<feature type="signal peptide" evidence="1">
    <location>
        <begin position="1"/>
        <end position="20"/>
    </location>
</feature>
<keyword evidence="1" id="KW-0732">Signal</keyword>
<gene>
    <name evidence="2" type="ORF">FOZ60_016300</name>
</gene>
<dbReference type="AlphaFoldDB" id="A0A7J6P4P4"/>
<dbReference type="Proteomes" id="UP000541610">
    <property type="component" value="Unassembled WGS sequence"/>
</dbReference>
<protein>
    <submittedName>
        <fullName evidence="2">Uncharacterized protein</fullName>
    </submittedName>
</protein>
<evidence type="ECO:0000313" key="2">
    <source>
        <dbReference type="EMBL" id="KAF4691068.1"/>
    </source>
</evidence>
<proteinExistence type="predicted"/>
<feature type="chain" id="PRO_5029879297" evidence="1">
    <location>
        <begin position="21"/>
        <end position="333"/>
    </location>
</feature>